<protein>
    <recommendedName>
        <fullName evidence="9">Innexin</fullName>
    </recommendedName>
</protein>
<evidence type="ECO:0000256" key="10">
    <source>
        <dbReference type="SAM" id="MobiDB-lite"/>
    </source>
</evidence>
<evidence type="ECO:0000256" key="6">
    <source>
        <dbReference type="ARBA" id="ARBA00023065"/>
    </source>
</evidence>
<proteinExistence type="inferred from homology"/>
<dbReference type="AlphaFoldDB" id="A0A1I8FWU7"/>
<dbReference type="Proteomes" id="UP000095280">
    <property type="component" value="Unplaced"/>
</dbReference>
<dbReference type="Pfam" id="PF00876">
    <property type="entry name" value="Innexin"/>
    <property type="match status" value="1"/>
</dbReference>
<feature type="region of interest" description="Disordered" evidence="10">
    <location>
        <begin position="380"/>
        <end position="418"/>
    </location>
</feature>
<evidence type="ECO:0000313" key="12">
    <source>
        <dbReference type="WBParaSite" id="maker-uti_cns_0000243-snap-gene-2.6-mRNA-1"/>
    </source>
</evidence>
<evidence type="ECO:0000256" key="2">
    <source>
        <dbReference type="ARBA" id="ARBA00022448"/>
    </source>
</evidence>
<keyword evidence="8 9" id="KW-0407">Ion channel</keyword>
<feature type="transmembrane region" description="Helical" evidence="9">
    <location>
        <begin position="121"/>
        <end position="139"/>
    </location>
</feature>
<comment type="similarity">
    <text evidence="9">Belongs to the pannexin family.</text>
</comment>
<gene>
    <name evidence="9" type="primary">inx</name>
</gene>
<dbReference type="PANTHER" id="PTHR11893">
    <property type="entry name" value="INNEXIN"/>
    <property type="match status" value="1"/>
</dbReference>
<keyword evidence="7 9" id="KW-0472">Membrane</keyword>
<keyword evidence="3" id="KW-1003">Cell membrane</keyword>
<evidence type="ECO:0000256" key="8">
    <source>
        <dbReference type="ARBA" id="ARBA00023303"/>
    </source>
</evidence>
<evidence type="ECO:0000256" key="9">
    <source>
        <dbReference type="RuleBase" id="RU010713"/>
    </source>
</evidence>
<feature type="transmembrane region" description="Helical" evidence="9">
    <location>
        <begin position="282"/>
        <end position="310"/>
    </location>
</feature>
<sequence>QKKQKGAHSSYCLRQNSVMDFALFETFRGFNSLAGDSKLDDDFVDRLNRYWTSLIMVMFAIILSAKQIVGEPLKCWTPQEFKDPWIQYAEDYCWVKNTYFVPKSEELSPHAEVRKTQEIGYYQWIPYVMTLQAFCYYFPAMVWRMFNWKCGLDLPTIVSRAVNRDNLDGVGFQLSSNLLTRMDSERNSFFFQRSFLTCLYLITKLLYSVNSLAQFFILSSFFGRATDSLFSVTRDLALGVEWHESGHFPRITFCDFSIRRLGNINNYSIQCVLAINIFTEKIFVFAGFWMLLVAIVTVLHSFGWLTALLLPWRRRGFVAQLNSDPDVDRFELEDFTDNCLGSDGLLVFQLIAANADERTASHLLGCVWREFGLRRTPDDSVDNDAGDIPLMPSVGSETLQLPSREAEPSQLKTEAEYA</sequence>
<keyword evidence="11" id="KW-1185">Reference proteome</keyword>
<evidence type="ECO:0000256" key="4">
    <source>
        <dbReference type="ARBA" id="ARBA00022692"/>
    </source>
</evidence>
<dbReference type="GO" id="GO:0005243">
    <property type="term" value="F:gap junction channel activity"/>
    <property type="evidence" value="ECO:0007669"/>
    <property type="project" value="TreeGrafter"/>
</dbReference>
<dbReference type="WBParaSite" id="maker-uti_cns_0000243-snap-gene-2.6-mRNA-1">
    <property type="protein sequence ID" value="maker-uti_cns_0000243-snap-gene-2.6-mRNA-1"/>
    <property type="gene ID" value="maker-uti_cns_0000243-snap-gene-2.6"/>
</dbReference>
<name>A0A1I8FWU7_9PLAT</name>
<keyword evidence="2 9" id="KW-0813">Transport</keyword>
<comment type="subcellular location">
    <subcellularLocation>
        <location evidence="1 9">Cell membrane</location>
        <topology evidence="1 9">Multi-pass membrane protein</topology>
    </subcellularLocation>
</comment>
<evidence type="ECO:0000256" key="7">
    <source>
        <dbReference type="ARBA" id="ARBA00023136"/>
    </source>
</evidence>
<evidence type="ECO:0000256" key="3">
    <source>
        <dbReference type="ARBA" id="ARBA00022475"/>
    </source>
</evidence>
<dbReference type="InterPro" id="IPR000990">
    <property type="entry name" value="Innexin"/>
</dbReference>
<reference evidence="12" key="1">
    <citation type="submission" date="2016-11" db="UniProtKB">
        <authorList>
            <consortium name="WormBaseParasite"/>
        </authorList>
    </citation>
    <scope>IDENTIFICATION</scope>
</reference>
<evidence type="ECO:0000256" key="5">
    <source>
        <dbReference type="ARBA" id="ARBA00022989"/>
    </source>
</evidence>
<dbReference type="GO" id="GO:0034220">
    <property type="term" value="P:monoatomic ion transmembrane transport"/>
    <property type="evidence" value="ECO:0007669"/>
    <property type="project" value="UniProtKB-KW"/>
</dbReference>
<dbReference type="GO" id="GO:0005886">
    <property type="term" value="C:plasma membrane"/>
    <property type="evidence" value="ECO:0007669"/>
    <property type="project" value="UniProtKB-SubCell"/>
</dbReference>
<keyword evidence="5 9" id="KW-1133">Transmembrane helix</keyword>
<comment type="function">
    <text evidence="9">Structural component of the gap junctions.</text>
</comment>
<dbReference type="GO" id="GO:0005921">
    <property type="term" value="C:gap junction"/>
    <property type="evidence" value="ECO:0007669"/>
    <property type="project" value="UniProtKB-UniRule"/>
</dbReference>
<feature type="transmembrane region" description="Helical" evidence="9">
    <location>
        <begin position="195"/>
        <end position="222"/>
    </location>
</feature>
<dbReference type="PANTHER" id="PTHR11893:SF36">
    <property type="entry name" value="INNEXIN-5"/>
    <property type="match status" value="1"/>
</dbReference>
<keyword evidence="4 9" id="KW-0812">Transmembrane</keyword>
<organism evidence="11 12">
    <name type="scientific">Macrostomum lignano</name>
    <dbReference type="NCBI Taxonomy" id="282301"/>
    <lineage>
        <taxon>Eukaryota</taxon>
        <taxon>Metazoa</taxon>
        <taxon>Spiralia</taxon>
        <taxon>Lophotrochozoa</taxon>
        <taxon>Platyhelminthes</taxon>
        <taxon>Rhabditophora</taxon>
        <taxon>Macrostomorpha</taxon>
        <taxon>Macrostomida</taxon>
        <taxon>Macrostomidae</taxon>
        <taxon>Macrostomum</taxon>
    </lineage>
</organism>
<dbReference type="PRINTS" id="PR01262">
    <property type="entry name" value="INNEXIN"/>
</dbReference>
<comment type="caution">
    <text evidence="9">Lacks conserved residue(s) required for the propagation of feature annotation.</text>
</comment>
<accession>A0A1I8FWU7</accession>
<keyword evidence="6 9" id="KW-0406">Ion transport</keyword>
<dbReference type="PROSITE" id="PS51013">
    <property type="entry name" value="PANNEXIN"/>
    <property type="match status" value="1"/>
</dbReference>
<evidence type="ECO:0000256" key="1">
    <source>
        <dbReference type="ARBA" id="ARBA00004651"/>
    </source>
</evidence>
<evidence type="ECO:0000313" key="11">
    <source>
        <dbReference type="Proteomes" id="UP000095280"/>
    </source>
</evidence>